<gene>
    <name evidence="11" type="ORF">AMS66_03945</name>
</gene>
<dbReference type="EC" id="2.1.3.3" evidence="4 8"/>
<dbReference type="PANTHER" id="PTHR45753:SF3">
    <property type="entry name" value="ORNITHINE TRANSCARBAMYLASE, MITOCHONDRIAL"/>
    <property type="match status" value="1"/>
</dbReference>
<evidence type="ECO:0000256" key="7">
    <source>
        <dbReference type="ARBA" id="ARBA00048772"/>
    </source>
</evidence>
<evidence type="ECO:0000313" key="11">
    <source>
        <dbReference type="EMBL" id="KOY17808.1"/>
    </source>
</evidence>
<dbReference type="NCBIfam" id="NF001986">
    <property type="entry name" value="PRK00779.1"/>
    <property type="match status" value="1"/>
</dbReference>
<dbReference type="InterPro" id="IPR002292">
    <property type="entry name" value="Orn/put_carbamltrans"/>
</dbReference>
<dbReference type="GO" id="GO:0005737">
    <property type="term" value="C:cytoplasm"/>
    <property type="evidence" value="ECO:0007669"/>
    <property type="project" value="UniProtKB-SubCell"/>
</dbReference>
<dbReference type="InterPro" id="IPR024904">
    <property type="entry name" value="OTCase_ArgI"/>
</dbReference>
<evidence type="ECO:0000313" key="12">
    <source>
        <dbReference type="Proteomes" id="UP000037688"/>
    </source>
</evidence>
<comment type="pathway">
    <text evidence="2">Amino-acid biosynthesis; L-arginine biosynthesis; L-arginine from L-ornithine and carbamoyl phosphate: step 1/3.</text>
</comment>
<dbReference type="GO" id="GO:0019240">
    <property type="term" value="P:citrulline biosynthetic process"/>
    <property type="evidence" value="ECO:0007669"/>
    <property type="project" value="TreeGrafter"/>
</dbReference>
<dbReference type="PATRIC" id="fig|1705561.3.peg.452"/>
<dbReference type="PRINTS" id="PR00102">
    <property type="entry name" value="OTCASE"/>
</dbReference>
<protein>
    <recommendedName>
        <fullName evidence="5 8">Ornithine carbamoyltransferase</fullName>
        <shortName evidence="8">OTCase</shortName>
        <ecNumber evidence="4 8">2.1.3.3</ecNumber>
    </recommendedName>
</protein>
<reference evidence="11 12" key="1">
    <citation type="submission" date="2015-08" db="EMBL/GenBank/DDBJ databases">
        <title>Draft genome sequence of cellulolytic and xylanolytic Paenibacillus sp. A59, isolated from a decaying forest soil from Patagonia, Argentina.</title>
        <authorList>
            <person name="Ghio S."/>
            <person name="Caceres A.M."/>
            <person name="Talia P."/>
            <person name="Grasso D."/>
            <person name="Campos E."/>
        </authorList>
    </citation>
    <scope>NUCLEOTIDE SEQUENCE [LARGE SCALE GENOMIC DNA]</scope>
    <source>
        <strain evidence="11 12">A59</strain>
    </source>
</reference>
<organism evidence="11 12">
    <name type="scientific">Paenibacillus xylanivorans</name>
    <dbReference type="NCBI Taxonomy" id="1705561"/>
    <lineage>
        <taxon>Bacteria</taxon>
        <taxon>Bacillati</taxon>
        <taxon>Bacillota</taxon>
        <taxon>Bacilli</taxon>
        <taxon>Bacillales</taxon>
        <taxon>Paenibacillaceae</taxon>
        <taxon>Paenibacillus</taxon>
    </lineage>
</organism>
<evidence type="ECO:0000256" key="8">
    <source>
        <dbReference type="HAMAP-Rule" id="MF_01109"/>
    </source>
</evidence>
<sequence>MTQAQQTEKVQKVDLRGRDFIEFTDYTAEEIRYLLDLAIEIKGKQKNGVPYQPLQGKTIGLIFEKSSTRTRVSFEVGMFQLGGHALFLSKNDIQLGRGETTHDTAKVLSRYLDGIMIRTFGHHNVTELAQHADVPVINGLSDAAHPCQVLADFQTVLEHKGKLEGLKMAYVGDGNNMAHSLMLGAAKMGMHVAVATPEGYEPDSAVVEQARSIAQESGSQVTVTYSAQEAVKDADIVYTDVWASMGFEEEQKIREQAFAAYQVDEELMKGAKPDYMFLHCLPAHRGEEVSAGVIDGPNSLIFDQAENRLHAQKALMAALMSE</sequence>
<evidence type="ECO:0000256" key="4">
    <source>
        <dbReference type="ARBA" id="ARBA00013007"/>
    </source>
</evidence>
<dbReference type="InterPro" id="IPR006132">
    <property type="entry name" value="Asp/Orn_carbamoyltranf_P-bd"/>
</dbReference>
<evidence type="ECO:0000256" key="6">
    <source>
        <dbReference type="ARBA" id="ARBA00022679"/>
    </source>
</evidence>
<comment type="caution">
    <text evidence="11">The sequence shown here is derived from an EMBL/GenBank/DDBJ whole genome shotgun (WGS) entry which is preliminary data.</text>
</comment>
<evidence type="ECO:0000256" key="1">
    <source>
        <dbReference type="ARBA" id="ARBA00003822"/>
    </source>
</evidence>
<dbReference type="InterPro" id="IPR006130">
    <property type="entry name" value="Asp/Orn_carbamoylTrfase"/>
</dbReference>
<evidence type="ECO:0000259" key="9">
    <source>
        <dbReference type="Pfam" id="PF00185"/>
    </source>
</evidence>
<dbReference type="NCBIfam" id="TIGR00658">
    <property type="entry name" value="orni_carb_tr"/>
    <property type="match status" value="1"/>
</dbReference>
<dbReference type="OrthoDB" id="9802587at2"/>
<evidence type="ECO:0000256" key="5">
    <source>
        <dbReference type="ARBA" id="ARBA00016634"/>
    </source>
</evidence>
<evidence type="ECO:0000259" key="10">
    <source>
        <dbReference type="Pfam" id="PF02729"/>
    </source>
</evidence>
<feature type="binding site" evidence="8">
    <location>
        <begin position="244"/>
        <end position="245"/>
    </location>
    <ligand>
        <name>L-ornithine</name>
        <dbReference type="ChEBI" id="CHEBI:46911"/>
    </ligand>
</feature>
<comment type="similarity">
    <text evidence="3 8">Belongs to the aspartate/ornithine carbamoyltransferase superfamily. OTCase family.</text>
</comment>
<feature type="binding site" evidence="8">
    <location>
        <position position="118"/>
    </location>
    <ligand>
        <name>carbamoyl phosphate</name>
        <dbReference type="ChEBI" id="CHEBI:58228"/>
    </ligand>
</feature>
<comment type="function">
    <text evidence="1">Reversibly catalyzes the transfer of the carbamoyl group from carbamoyl phosphate (CP) to the N(epsilon) atom of ornithine (ORN) to produce L-citrulline.</text>
</comment>
<dbReference type="Gene3D" id="3.40.50.1370">
    <property type="entry name" value="Aspartate/ornithine carbamoyltransferase"/>
    <property type="match status" value="2"/>
</dbReference>
<feature type="binding site" evidence="8">
    <location>
        <begin position="145"/>
        <end position="148"/>
    </location>
    <ligand>
        <name>carbamoyl phosphate</name>
        <dbReference type="ChEBI" id="CHEBI:58228"/>
    </ligand>
</feature>
<name>A0A0M9BRV9_9BACL</name>
<dbReference type="PANTHER" id="PTHR45753">
    <property type="entry name" value="ORNITHINE CARBAMOYLTRANSFERASE, MITOCHONDRIAL"/>
    <property type="match status" value="1"/>
</dbReference>
<dbReference type="HAMAP" id="MF_01109">
    <property type="entry name" value="OTCase"/>
    <property type="match status" value="1"/>
</dbReference>
<feature type="binding site" evidence="8">
    <location>
        <position position="308"/>
    </location>
    <ligand>
        <name>carbamoyl phosphate</name>
        <dbReference type="ChEBI" id="CHEBI:58228"/>
    </ligand>
</feature>
<dbReference type="GO" id="GO:0042450">
    <property type="term" value="P:L-arginine biosynthetic process via ornithine"/>
    <property type="evidence" value="ECO:0007669"/>
    <property type="project" value="UniProtKB-UniRule"/>
</dbReference>
<dbReference type="InterPro" id="IPR036901">
    <property type="entry name" value="Asp/Orn_carbamoylTrfase_sf"/>
</dbReference>
<dbReference type="InterPro" id="IPR006131">
    <property type="entry name" value="Asp_carbamoyltransf_Asp/Orn-bd"/>
</dbReference>
<feature type="binding site" evidence="8">
    <location>
        <position position="94"/>
    </location>
    <ligand>
        <name>carbamoyl phosphate</name>
        <dbReference type="ChEBI" id="CHEBI:58228"/>
    </ligand>
</feature>
<dbReference type="EMBL" id="LITU01000034">
    <property type="protein sequence ID" value="KOY17808.1"/>
    <property type="molecule type" value="Genomic_DNA"/>
</dbReference>
<dbReference type="Pfam" id="PF00185">
    <property type="entry name" value="OTCace"/>
    <property type="match status" value="1"/>
</dbReference>
<feature type="domain" description="Aspartate/ornithine carbamoyltransferase carbamoyl-P binding" evidence="10">
    <location>
        <begin position="18"/>
        <end position="158"/>
    </location>
</feature>
<dbReference type="Proteomes" id="UP000037688">
    <property type="component" value="Unassembled WGS sequence"/>
</dbReference>
<comment type="catalytic activity">
    <reaction evidence="7 8">
        <text>carbamoyl phosphate + L-ornithine = L-citrulline + phosphate + H(+)</text>
        <dbReference type="Rhea" id="RHEA:19513"/>
        <dbReference type="ChEBI" id="CHEBI:15378"/>
        <dbReference type="ChEBI" id="CHEBI:43474"/>
        <dbReference type="ChEBI" id="CHEBI:46911"/>
        <dbReference type="ChEBI" id="CHEBI:57743"/>
        <dbReference type="ChEBI" id="CHEBI:58228"/>
        <dbReference type="EC" id="2.1.3.3"/>
    </reaction>
</comment>
<dbReference type="PRINTS" id="PR00100">
    <property type="entry name" value="AOTCASE"/>
</dbReference>
<evidence type="ECO:0000256" key="3">
    <source>
        <dbReference type="ARBA" id="ARBA00007805"/>
    </source>
</evidence>
<feature type="binding site" evidence="8">
    <location>
        <position position="176"/>
    </location>
    <ligand>
        <name>L-ornithine</name>
        <dbReference type="ChEBI" id="CHEBI:46911"/>
    </ligand>
</feature>
<keyword evidence="8" id="KW-0963">Cytoplasm</keyword>
<keyword evidence="6 8" id="KW-0808">Transferase</keyword>
<dbReference type="GO" id="GO:0016597">
    <property type="term" value="F:amino acid binding"/>
    <property type="evidence" value="ECO:0007669"/>
    <property type="project" value="InterPro"/>
</dbReference>
<feature type="domain" description="Aspartate/ornithine carbamoyltransferase Asp/Orn-binding" evidence="9">
    <location>
        <begin position="164"/>
        <end position="318"/>
    </location>
</feature>
<dbReference type="SUPFAM" id="SSF53671">
    <property type="entry name" value="Aspartate/ornithine carbamoyltransferase"/>
    <property type="match status" value="1"/>
</dbReference>
<dbReference type="GO" id="GO:0004585">
    <property type="term" value="F:ornithine carbamoyltransferase activity"/>
    <property type="evidence" value="ECO:0007669"/>
    <property type="project" value="UniProtKB-UniRule"/>
</dbReference>
<feature type="binding site" evidence="8">
    <location>
        <position position="240"/>
    </location>
    <ligand>
        <name>L-ornithine</name>
        <dbReference type="ChEBI" id="CHEBI:46911"/>
    </ligand>
</feature>
<dbReference type="FunFam" id="3.40.50.1370:FF:000008">
    <property type="entry name" value="Ornithine carbamoyltransferase"/>
    <property type="match status" value="1"/>
</dbReference>
<evidence type="ECO:0000256" key="2">
    <source>
        <dbReference type="ARBA" id="ARBA00004975"/>
    </source>
</evidence>
<comment type="subcellular location">
    <subcellularLocation>
        <location evidence="8">Cytoplasm</location>
    </subcellularLocation>
</comment>
<dbReference type="AlphaFoldDB" id="A0A0M9BRV9"/>
<accession>A0A0M9BRV9</accession>
<feature type="binding site" evidence="8">
    <location>
        <begin position="280"/>
        <end position="281"/>
    </location>
    <ligand>
        <name>carbamoyl phosphate</name>
        <dbReference type="ChEBI" id="CHEBI:58228"/>
    </ligand>
</feature>
<proteinExistence type="inferred from homology"/>
<dbReference type="PROSITE" id="PS00097">
    <property type="entry name" value="CARBAMOYLTRANSFERASE"/>
    <property type="match status" value="1"/>
</dbReference>
<feature type="binding site" evidence="8">
    <location>
        <begin position="67"/>
        <end position="70"/>
    </location>
    <ligand>
        <name>carbamoyl phosphate</name>
        <dbReference type="ChEBI" id="CHEBI:58228"/>
    </ligand>
</feature>
<dbReference type="Pfam" id="PF02729">
    <property type="entry name" value="OTCace_N"/>
    <property type="match status" value="1"/>
</dbReference>
<keyword evidence="12" id="KW-1185">Reference proteome</keyword>
<dbReference type="RefSeq" id="WP_053779581.1">
    <property type="nucleotide sequence ID" value="NZ_LITU01000034.1"/>
</dbReference>